<keyword evidence="8 9" id="KW-0137">Centromere</keyword>
<feature type="domain" description="Chromosome segregation protein Spc25 C-terminal" evidence="11">
    <location>
        <begin position="172"/>
        <end position="241"/>
    </location>
</feature>
<evidence type="ECO:0000313" key="12">
    <source>
        <dbReference type="EMBL" id="KZT68804.1"/>
    </source>
</evidence>
<comment type="subunit">
    <text evidence="9">Component of the NDC80 complex.</text>
</comment>
<evidence type="ECO:0000256" key="4">
    <source>
        <dbReference type="ARBA" id="ARBA00022776"/>
    </source>
</evidence>
<keyword evidence="13" id="KW-1185">Reference proteome</keyword>
<keyword evidence="4 9" id="KW-0498">Mitosis</keyword>
<evidence type="ECO:0000313" key="13">
    <source>
        <dbReference type="Proteomes" id="UP000076727"/>
    </source>
</evidence>
<accession>A0A165PZ36</accession>
<evidence type="ECO:0000259" key="11">
    <source>
        <dbReference type="Pfam" id="PF08234"/>
    </source>
</evidence>
<evidence type="ECO:0000256" key="10">
    <source>
        <dbReference type="SAM" id="Coils"/>
    </source>
</evidence>
<dbReference type="GO" id="GO:0005634">
    <property type="term" value="C:nucleus"/>
    <property type="evidence" value="ECO:0007669"/>
    <property type="project" value="UniProtKB-SubCell"/>
</dbReference>
<dbReference type="GO" id="GO:0051301">
    <property type="term" value="P:cell division"/>
    <property type="evidence" value="ECO:0007669"/>
    <property type="project" value="UniProtKB-UniRule"/>
</dbReference>
<comment type="similarity">
    <text evidence="1 9">Belongs to the SPC25 family.</text>
</comment>
<evidence type="ECO:0000256" key="5">
    <source>
        <dbReference type="ARBA" id="ARBA00022838"/>
    </source>
</evidence>
<dbReference type="GO" id="GO:0007059">
    <property type="term" value="P:chromosome segregation"/>
    <property type="evidence" value="ECO:0007669"/>
    <property type="project" value="InterPro"/>
</dbReference>
<sequence>MAKGLRIPKLDLGAVLASQNPQIDLRLESYETSTQNFLRAVSSYTQRAITEITNRKNAHLSDRKKYSERIQQIEAETNQCKAKEIELIKVLDREQEEKKELEASVAAFKRQLAVSREKCSSVETEIEQQRAIAANLQRERNREQNLLNSHAARTAPELLESEAKLQCIIEGIEKDRLLVRFFGLNPGSTEKECSLVIDVSSRSYKVPTTTPYLPTLPILVDELNETRDVYTFIKNVRNAYKDVIDH</sequence>
<evidence type="ECO:0000256" key="3">
    <source>
        <dbReference type="ARBA" id="ARBA00022618"/>
    </source>
</evidence>
<organism evidence="12 13">
    <name type="scientific">Daedalea quercina L-15889</name>
    <dbReference type="NCBI Taxonomy" id="1314783"/>
    <lineage>
        <taxon>Eukaryota</taxon>
        <taxon>Fungi</taxon>
        <taxon>Dikarya</taxon>
        <taxon>Basidiomycota</taxon>
        <taxon>Agaricomycotina</taxon>
        <taxon>Agaricomycetes</taxon>
        <taxon>Polyporales</taxon>
        <taxon>Fomitopsis</taxon>
    </lineage>
</organism>
<dbReference type="PANTHER" id="PTHR14281:SF0">
    <property type="entry name" value="KINETOCHORE PROTEIN SPC25"/>
    <property type="match status" value="1"/>
</dbReference>
<evidence type="ECO:0000256" key="9">
    <source>
        <dbReference type="RuleBase" id="RU367150"/>
    </source>
</evidence>
<dbReference type="AlphaFoldDB" id="A0A165PZ36"/>
<keyword evidence="3 9" id="KW-0132">Cell division</keyword>
<feature type="coiled-coil region" evidence="10">
    <location>
        <begin position="56"/>
        <end position="153"/>
    </location>
</feature>
<dbReference type="GO" id="GO:0031262">
    <property type="term" value="C:Ndc80 complex"/>
    <property type="evidence" value="ECO:0007669"/>
    <property type="project" value="InterPro"/>
</dbReference>
<evidence type="ECO:0000256" key="1">
    <source>
        <dbReference type="ARBA" id="ARBA00006379"/>
    </source>
</evidence>
<dbReference type="Proteomes" id="UP000076727">
    <property type="component" value="Unassembled WGS sequence"/>
</dbReference>
<keyword evidence="9" id="KW-0539">Nucleus</keyword>
<evidence type="ECO:0000256" key="2">
    <source>
        <dbReference type="ARBA" id="ARBA00022454"/>
    </source>
</evidence>
<dbReference type="OrthoDB" id="4056921at2759"/>
<keyword evidence="5 9" id="KW-0995">Kinetochore</keyword>
<dbReference type="InterPro" id="IPR045143">
    <property type="entry name" value="Spc25"/>
</dbReference>
<keyword evidence="7 9" id="KW-0131">Cell cycle</keyword>
<comment type="function">
    <text evidence="9">Acts as a component of the essential kinetochore-associated NDC80 complex, which is required for chromosome segregation and spindle checkpoint activity.</text>
</comment>
<dbReference type="InterPro" id="IPR013255">
    <property type="entry name" value="Spc25_C"/>
</dbReference>
<evidence type="ECO:0000256" key="6">
    <source>
        <dbReference type="ARBA" id="ARBA00023054"/>
    </source>
</evidence>
<dbReference type="Gene3D" id="3.30.457.50">
    <property type="entry name" value="Chromosome segregation protein Spc25"/>
    <property type="match status" value="1"/>
</dbReference>
<name>A0A165PZ36_9APHY</name>
<dbReference type="PANTHER" id="PTHR14281">
    <property type="entry name" value="KINETOCHORE PROTEIN SPC25-RELATED"/>
    <property type="match status" value="1"/>
</dbReference>
<dbReference type="Pfam" id="PF08234">
    <property type="entry name" value="Spindle_Spc25"/>
    <property type="match status" value="1"/>
</dbReference>
<dbReference type="EMBL" id="KV429063">
    <property type="protein sequence ID" value="KZT68804.1"/>
    <property type="molecule type" value="Genomic_DNA"/>
</dbReference>
<keyword evidence="2 9" id="KW-0158">Chromosome</keyword>
<gene>
    <name evidence="12" type="ORF">DAEQUDRAFT_711278</name>
</gene>
<proteinExistence type="inferred from homology"/>
<comment type="subcellular location">
    <subcellularLocation>
        <location evidence="9">Nucleus</location>
    </subcellularLocation>
    <subcellularLocation>
        <location evidence="9">Chromosome</location>
        <location evidence="9">Centromere</location>
        <location evidence="9">Kinetochore</location>
    </subcellularLocation>
</comment>
<evidence type="ECO:0000256" key="7">
    <source>
        <dbReference type="ARBA" id="ARBA00023306"/>
    </source>
</evidence>
<dbReference type="STRING" id="1314783.A0A165PZ36"/>
<keyword evidence="6 10" id="KW-0175">Coiled coil</keyword>
<protein>
    <recommendedName>
        <fullName evidence="9">Kinetochore protein SPC25</fullName>
    </recommendedName>
</protein>
<dbReference type="CDD" id="cd23784">
    <property type="entry name" value="RWD_Spc25"/>
    <property type="match status" value="1"/>
</dbReference>
<evidence type="ECO:0000256" key="8">
    <source>
        <dbReference type="ARBA" id="ARBA00023328"/>
    </source>
</evidence>
<reference evidence="12 13" key="1">
    <citation type="journal article" date="2016" name="Mol. Biol. Evol.">
        <title>Comparative Genomics of Early-Diverging Mushroom-Forming Fungi Provides Insights into the Origins of Lignocellulose Decay Capabilities.</title>
        <authorList>
            <person name="Nagy L.G."/>
            <person name="Riley R."/>
            <person name="Tritt A."/>
            <person name="Adam C."/>
            <person name="Daum C."/>
            <person name="Floudas D."/>
            <person name="Sun H."/>
            <person name="Yadav J.S."/>
            <person name="Pangilinan J."/>
            <person name="Larsson K.H."/>
            <person name="Matsuura K."/>
            <person name="Barry K."/>
            <person name="Labutti K."/>
            <person name="Kuo R."/>
            <person name="Ohm R.A."/>
            <person name="Bhattacharya S.S."/>
            <person name="Shirouzu T."/>
            <person name="Yoshinaga Y."/>
            <person name="Martin F.M."/>
            <person name="Grigoriev I.V."/>
            <person name="Hibbett D.S."/>
        </authorList>
    </citation>
    <scope>NUCLEOTIDE SEQUENCE [LARGE SCALE GENOMIC DNA]</scope>
    <source>
        <strain evidence="12 13">L-15889</strain>
    </source>
</reference>